<reference evidence="9 10" key="1">
    <citation type="journal article" date="2019" name="Sci. Rep.">
        <title>Comparative genomics of chytrid fungi reveal insights into the obligate biotrophic and pathogenic lifestyle of Synchytrium endobioticum.</title>
        <authorList>
            <person name="van de Vossenberg B.T.L.H."/>
            <person name="Warris S."/>
            <person name="Nguyen H.D.T."/>
            <person name="van Gent-Pelzer M.P.E."/>
            <person name="Joly D.L."/>
            <person name="van de Geest H.C."/>
            <person name="Bonants P.J.M."/>
            <person name="Smith D.S."/>
            <person name="Levesque C.A."/>
            <person name="van der Lee T.A.J."/>
        </authorList>
    </citation>
    <scope>NUCLEOTIDE SEQUENCE [LARGE SCALE GENOMIC DNA]</scope>
    <source>
        <strain evidence="7 10">LEV6574</strain>
        <strain evidence="8 9">MB42</strain>
    </source>
</reference>
<evidence type="ECO:0000313" key="9">
    <source>
        <dbReference type="Proteomes" id="UP000317494"/>
    </source>
</evidence>
<dbReference type="GO" id="GO:0000213">
    <property type="term" value="F:tRNA-intron lyase activity"/>
    <property type="evidence" value="ECO:0007669"/>
    <property type="project" value="UniProtKB-UniRule"/>
</dbReference>
<feature type="active site" evidence="5">
    <location>
        <position position="251"/>
    </location>
</feature>
<evidence type="ECO:0000256" key="5">
    <source>
        <dbReference type="PIRSR" id="PIRSR011789-1"/>
    </source>
</evidence>
<name>A0A507D735_9FUNG</name>
<evidence type="ECO:0000256" key="3">
    <source>
        <dbReference type="ARBA" id="ARBA00023239"/>
    </source>
</evidence>
<dbReference type="InterPro" id="IPR006676">
    <property type="entry name" value="tRNA_splic"/>
</dbReference>
<dbReference type="EMBL" id="QEAN01000122">
    <property type="protein sequence ID" value="TPX47137.1"/>
    <property type="molecule type" value="Genomic_DNA"/>
</dbReference>
<dbReference type="InterPro" id="IPR016589">
    <property type="entry name" value="tRNA_splic_SEN2"/>
</dbReference>
<proteinExistence type="inferred from homology"/>
<dbReference type="GO" id="GO:0003676">
    <property type="term" value="F:nucleic acid binding"/>
    <property type="evidence" value="ECO:0007669"/>
    <property type="project" value="InterPro"/>
</dbReference>
<comment type="caution">
    <text evidence="8">The sequence shown here is derived from an EMBL/GenBank/DDBJ whole genome shotgun (WGS) entry which is preliminary data.</text>
</comment>
<dbReference type="Gene3D" id="3.40.1350.10">
    <property type="match status" value="1"/>
</dbReference>
<sequence>MADSRPPPSTSDPVQLKRKAKREALNALHANPLPIRPSKNKLDSGSWPWSSLLFLPFTARTIQDSNANIKATIVGIGVWIDDFDQSRILWTDGFFGKGTLSRSEPLYGRGNENRMGILKRKLAGKLGNASVSVAVEAAGEGEKALGYNPERVQLSPFESIFLAWALDCVDIRSACGEPMGTTSLWKYMMNQMTQYTTQPDVMTNGLRQSEWEFIARYIVYHVYRARRWVVWSGIKFGADFVCYRKGPVFTHSEYALVVLPVVNNETVGFSQDFKWYLGLNRVCAQVKKNVVLCYVHFGDDFTVRDGQHPYDVLRKYRLEEITIKRFIPERNRD</sequence>
<protein>
    <recommendedName>
        <fullName evidence="4">tRNA-splicing endonuclease subunit Sen2</fullName>
        <ecNumber evidence="4">4.6.1.16</ecNumber>
    </recommendedName>
</protein>
<dbReference type="GO" id="GO:0000379">
    <property type="term" value="P:tRNA-type intron splice site recognition and cleavage"/>
    <property type="evidence" value="ECO:0007669"/>
    <property type="project" value="TreeGrafter"/>
</dbReference>
<evidence type="ECO:0000256" key="2">
    <source>
        <dbReference type="ARBA" id="ARBA00022694"/>
    </source>
</evidence>
<keyword evidence="3 4" id="KW-0456">Lyase</keyword>
<feature type="domain" description="tRNA intron endonuclease catalytic" evidence="6">
    <location>
        <begin position="213"/>
        <end position="300"/>
    </location>
</feature>
<dbReference type="EMBL" id="QEAM01000154">
    <property type="protein sequence ID" value="TPX45136.1"/>
    <property type="molecule type" value="Genomic_DNA"/>
</dbReference>
<dbReference type="InterPro" id="IPR011856">
    <property type="entry name" value="tRNA_endonuc-like_dom_sf"/>
</dbReference>
<dbReference type="InterPro" id="IPR006677">
    <property type="entry name" value="tRNA_intron_Endonuc_cat-like"/>
</dbReference>
<feature type="active site" evidence="5">
    <location>
        <position position="288"/>
    </location>
</feature>
<dbReference type="Proteomes" id="UP000317494">
    <property type="component" value="Unassembled WGS sequence"/>
</dbReference>
<accession>A0A507D735</accession>
<evidence type="ECO:0000313" key="7">
    <source>
        <dbReference type="EMBL" id="TPX45136.1"/>
    </source>
</evidence>
<dbReference type="PIRSF" id="PIRSF011789">
    <property type="entry name" value="tRNA_splic_SEN2"/>
    <property type="match status" value="1"/>
</dbReference>
<evidence type="ECO:0000256" key="4">
    <source>
        <dbReference type="PIRNR" id="PIRNR011789"/>
    </source>
</evidence>
<dbReference type="EC" id="4.6.1.16" evidence="4"/>
<dbReference type="Proteomes" id="UP000320475">
    <property type="component" value="Unassembled WGS sequence"/>
</dbReference>
<dbReference type="AlphaFoldDB" id="A0A507D735"/>
<comment type="function">
    <text evidence="4">Constitutes one of the two catalytic subunit of the tRNA-splicing endonuclease complex, a complex responsible for identification and cleavage of the splice sites in pre-tRNA. It cleaves pre-tRNA at the 5'- and 3'-splice sites to release the intron. The products are an intron and two tRNA half-molecules bearing 2',3'-cyclic phosphate and 5'-OH termini. There are no conserved sequences at the splice sites, but the intron is invariably located at the same site in the gene, placing the splice sites an invariant distance from the constant structural features of the tRNA body.</text>
</comment>
<keyword evidence="2 4" id="KW-0819">tRNA processing</keyword>
<organism evidence="8 9">
    <name type="scientific">Synchytrium endobioticum</name>
    <dbReference type="NCBI Taxonomy" id="286115"/>
    <lineage>
        <taxon>Eukaryota</taxon>
        <taxon>Fungi</taxon>
        <taxon>Fungi incertae sedis</taxon>
        <taxon>Chytridiomycota</taxon>
        <taxon>Chytridiomycota incertae sedis</taxon>
        <taxon>Chytridiomycetes</taxon>
        <taxon>Synchytriales</taxon>
        <taxon>Synchytriaceae</taxon>
        <taxon>Synchytrium</taxon>
    </lineage>
</organism>
<dbReference type="PANTHER" id="PTHR21227">
    <property type="entry name" value="TRNA-SPLICING ENDONUCLEASE SUBUNIT SEN2"/>
    <property type="match status" value="1"/>
</dbReference>
<evidence type="ECO:0000313" key="10">
    <source>
        <dbReference type="Proteomes" id="UP000320475"/>
    </source>
</evidence>
<dbReference type="OrthoDB" id="10249562at2759"/>
<dbReference type="STRING" id="286115.A0A507D735"/>
<evidence type="ECO:0000313" key="8">
    <source>
        <dbReference type="EMBL" id="TPX47137.1"/>
    </source>
</evidence>
<dbReference type="InterPro" id="IPR036167">
    <property type="entry name" value="tRNA_intron_Endo_cat-like_sf"/>
</dbReference>
<dbReference type="GO" id="GO:0000214">
    <property type="term" value="C:tRNA-intron endonuclease complex"/>
    <property type="evidence" value="ECO:0007669"/>
    <property type="project" value="UniProtKB-UniRule"/>
</dbReference>
<gene>
    <name evidence="7" type="ORF">SeLEV6574_g04072</name>
    <name evidence="8" type="ORF">SeMB42_g03435</name>
</gene>
<evidence type="ECO:0000256" key="1">
    <source>
        <dbReference type="ARBA" id="ARBA00008078"/>
    </source>
</evidence>
<evidence type="ECO:0000259" key="6">
    <source>
        <dbReference type="Pfam" id="PF01974"/>
    </source>
</evidence>
<dbReference type="Pfam" id="PF01974">
    <property type="entry name" value="tRNA_int_endo"/>
    <property type="match status" value="1"/>
</dbReference>
<comment type="similarity">
    <text evidence="1 4">Belongs to the tRNA-intron endonuclease family.</text>
</comment>
<dbReference type="NCBIfam" id="TIGR00324">
    <property type="entry name" value="endA"/>
    <property type="match status" value="1"/>
</dbReference>
<dbReference type="CDD" id="cd22363">
    <property type="entry name" value="tRNA-intron_lyase_C"/>
    <property type="match status" value="1"/>
</dbReference>
<dbReference type="GO" id="GO:0005737">
    <property type="term" value="C:cytoplasm"/>
    <property type="evidence" value="ECO:0007669"/>
    <property type="project" value="TreeGrafter"/>
</dbReference>
<keyword evidence="9" id="KW-1185">Reference proteome</keyword>
<dbReference type="PANTHER" id="PTHR21227:SF0">
    <property type="entry name" value="TRNA-SPLICING ENDONUCLEASE SUBUNIT SEN2"/>
    <property type="match status" value="1"/>
</dbReference>
<feature type="active site" evidence="5">
    <location>
        <position position="243"/>
    </location>
</feature>
<dbReference type="SUPFAM" id="SSF53032">
    <property type="entry name" value="tRNA-intron endonuclease catalytic domain-like"/>
    <property type="match status" value="1"/>
</dbReference>
<dbReference type="VEuPathDB" id="FungiDB:SeMB42_g03435"/>